<comment type="caution">
    <text evidence="3">The sequence shown here is derived from an EMBL/GenBank/DDBJ whole genome shotgun (WGS) entry which is preliminary data.</text>
</comment>
<feature type="transmembrane region" description="Helical" evidence="1">
    <location>
        <begin position="75"/>
        <end position="94"/>
    </location>
</feature>
<feature type="transmembrane region" description="Helical" evidence="1">
    <location>
        <begin position="100"/>
        <end position="119"/>
    </location>
</feature>
<dbReference type="AlphaFoldDB" id="A0A2A2I1X5"/>
<dbReference type="InterPro" id="IPR000620">
    <property type="entry name" value="EamA_dom"/>
</dbReference>
<dbReference type="Proteomes" id="UP000218332">
    <property type="component" value="Unassembled WGS sequence"/>
</dbReference>
<sequence length="294" mass="31189">MTSAHSLRWRGFVIAGLGVLFLSPDSLLVKATSVTPVVFLFWRGLLIGLSFLVINHLRYGRDLPIQMRRCGKRGLYCGVAFAGSTLGFVTGVKYTAAGNVLVILNTAPVIAALIAWLVWKERLPLRTWILILICVGGASLMAVGEMGGGEPIGLVMAGVAAFSLASNLAVARSRPEADMSVMLIIGAVLVAVTAALFGGAQWPGWRDFGLIVLLCVGFLPVASILIQTGPRYLPAAEVSLFLLLETVLGTLLVWFFLGELPGPLGFLGGGIILGSLAVNGVIEDWKERRALGHP</sequence>
<feature type="transmembrane region" description="Helical" evidence="1">
    <location>
        <begin position="128"/>
        <end position="146"/>
    </location>
</feature>
<feature type="transmembrane region" description="Helical" evidence="1">
    <location>
        <begin position="7"/>
        <end position="24"/>
    </location>
</feature>
<feature type="domain" description="EamA" evidence="2">
    <location>
        <begin position="152"/>
        <end position="278"/>
    </location>
</feature>
<feature type="transmembrane region" description="Helical" evidence="1">
    <location>
        <begin position="36"/>
        <end position="54"/>
    </location>
</feature>
<organism evidence="3 4">
    <name type="scientific">Tamilnaduibacter salinus</name>
    <dbReference type="NCBI Taxonomy" id="1484056"/>
    <lineage>
        <taxon>Bacteria</taxon>
        <taxon>Pseudomonadati</taxon>
        <taxon>Pseudomonadota</taxon>
        <taxon>Gammaproteobacteria</taxon>
        <taxon>Pseudomonadales</taxon>
        <taxon>Marinobacteraceae</taxon>
        <taxon>Tamilnaduibacter</taxon>
    </lineage>
</organism>
<evidence type="ECO:0000256" key="1">
    <source>
        <dbReference type="SAM" id="Phobius"/>
    </source>
</evidence>
<keyword evidence="4" id="KW-1185">Reference proteome</keyword>
<dbReference type="InterPro" id="IPR037185">
    <property type="entry name" value="EmrE-like"/>
</dbReference>
<dbReference type="PANTHER" id="PTHR22911">
    <property type="entry name" value="ACYL-MALONYL CONDENSING ENZYME-RELATED"/>
    <property type="match status" value="1"/>
</dbReference>
<evidence type="ECO:0000313" key="3">
    <source>
        <dbReference type="EMBL" id="PAV25135.1"/>
    </source>
</evidence>
<gene>
    <name evidence="3" type="ORF">CF392_12625</name>
</gene>
<dbReference type="GO" id="GO:0016020">
    <property type="term" value="C:membrane"/>
    <property type="evidence" value="ECO:0007669"/>
    <property type="project" value="InterPro"/>
</dbReference>
<feature type="transmembrane region" description="Helical" evidence="1">
    <location>
        <begin position="208"/>
        <end position="226"/>
    </location>
</feature>
<reference evidence="3 4" key="1">
    <citation type="submission" date="2017-07" db="EMBL/GenBank/DDBJ databases">
        <title>Tamlnaduibacter salinus (Mi-7) genome sequencing.</title>
        <authorList>
            <person name="Verma A."/>
            <person name="Krishnamurthi S."/>
        </authorList>
    </citation>
    <scope>NUCLEOTIDE SEQUENCE [LARGE SCALE GENOMIC DNA]</scope>
    <source>
        <strain evidence="3 4">Mi-7</strain>
    </source>
</reference>
<keyword evidence="1" id="KW-0472">Membrane</keyword>
<feature type="transmembrane region" description="Helical" evidence="1">
    <location>
        <begin position="182"/>
        <end position="202"/>
    </location>
</feature>
<keyword evidence="1" id="KW-0812">Transmembrane</keyword>
<dbReference type="EMBL" id="NMPM01000077">
    <property type="protein sequence ID" value="PAV25135.1"/>
    <property type="molecule type" value="Genomic_DNA"/>
</dbReference>
<dbReference type="Gene3D" id="1.10.3730.20">
    <property type="match status" value="1"/>
</dbReference>
<protein>
    <submittedName>
        <fullName evidence="3">EamA family transporter</fullName>
    </submittedName>
</protein>
<evidence type="ECO:0000259" key="2">
    <source>
        <dbReference type="Pfam" id="PF00892"/>
    </source>
</evidence>
<evidence type="ECO:0000313" key="4">
    <source>
        <dbReference type="Proteomes" id="UP000218332"/>
    </source>
</evidence>
<dbReference type="Pfam" id="PF00892">
    <property type="entry name" value="EamA"/>
    <property type="match status" value="2"/>
</dbReference>
<dbReference type="SUPFAM" id="SSF103481">
    <property type="entry name" value="Multidrug resistance efflux transporter EmrE"/>
    <property type="match status" value="2"/>
</dbReference>
<feature type="domain" description="EamA" evidence="2">
    <location>
        <begin position="27"/>
        <end position="141"/>
    </location>
</feature>
<feature type="transmembrane region" description="Helical" evidence="1">
    <location>
        <begin position="152"/>
        <end position="170"/>
    </location>
</feature>
<feature type="transmembrane region" description="Helical" evidence="1">
    <location>
        <begin position="238"/>
        <end position="257"/>
    </location>
</feature>
<accession>A0A2A2I1X5</accession>
<name>A0A2A2I1X5_9GAMM</name>
<dbReference type="RefSeq" id="WP_095611812.1">
    <property type="nucleotide sequence ID" value="NZ_NMPM01000077.1"/>
</dbReference>
<keyword evidence="1" id="KW-1133">Transmembrane helix</keyword>
<feature type="transmembrane region" description="Helical" evidence="1">
    <location>
        <begin position="263"/>
        <end position="282"/>
    </location>
</feature>
<proteinExistence type="predicted"/>